<dbReference type="Gene3D" id="3.40.50.150">
    <property type="entry name" value="Vaccinia Virus protein VP39"/>
    <property type="match status" value="1"/>
</dbReference>
<dbReference type="CDD" id="cd02440">
    <property type="entry name" value="AdoMet_MTases"/>
    <property type="match status" value="1"/>
</dbReference>
<reference evidence="3" key="1">
    <citation type="submission" date="2007-08" db="EMBL/GenBank/DDBJ databases">
        <title>Annotation of Burkholderia pseudomallei 1710a.</title>
        <authorList>
            <person name="Harkins D.M."/>
            <person name="DeShazer D."/>
            <person name="Woods D.E."/>
            <person name="Brinkac L.M."/>
            <person name="Brown K.A."/>
            <person name="Hung G.C."/>
            <person name="Tuanyok A."/>
            <person name="Zhang B."/>
            <person name="Nierman W.C."/>
        </authorList>
    </citation>
    <scope>NUCLEOTIDE SEQUENCE [LARGE SCALE GENOMIC DNA]</scope>
    <source>
        <strain evidence="3">1710a</strain>
    </source>
</reference>
<dbReference type="HOGENOM" id="CLU_854385_0_0_4"/>
<gene>
    <name evidence="2" type="ORF">BURPS1710A_A1653</name>
</gene>
<keyword evidence="2" id="KW-0489">Methyltransferase</keyword>
<dbReference type="AlphaFoldDB" id="A0A0E1VXI8"/>
<name>A0A0E1VXI8_BURPE</name>
<dbReference type="GeneID" id="93063958"/>
<dbReference type="RefSeq" id="WP_004529020.1">
    <property type="nucleotide sequence ID" value="NZ_CM000833.1"/>
</dbReference>
<dbReference type="InterPro" id="IPR025714">
    <property type="entry name" value="Methyltranfer_dom"/>
</dbReference>
<reference evidence="2 3" key="2">
    <citation type="submission" date="2009-05" db="EMBL/GenBank/DDBJ databases">
        <authorList>
            <person name="Harkins D.M."/>
            <person name="DeShazer D."/>
            <person name="Woods D.E."/>
            <person name="Brinkac L.M."/>
            <person name="Brown K.A."/>
            <person name="Hung G.C."/>
            <person name="Tuanyok A."/>
            <person name="Zhang B."/>
            <person name="Nierman W.C."/>
        </authorList>
    </citation>
    <scope>NUCLEOTIDE SEQUENCE [LARGE SCALE GENOMIC DNA]</scope>
    <source>
        <strain evidence="2 3">1710a</strain>
    </source>
</reference>
<protein>
    <submittedName>
        <fullName evidence="2">Methyltransferase family protein</fullName>
    </submittedName>
</protein>
<dbReference type="Proteomes" id="UP000001812">
    <property type="component" value="Chromosome II"/>
</dbReference>
<accession>A0A0E1VXI8</accession>
<sequence length="326" mass="37331">MLEQTAEHWGQSYFSETFNRREWQAHPLSIQRQYELQGNLMREEWLFSRYLNRKRVQRAASLGAGRAETEIALLELGAVEHFDLFDVSSVGIEYAKSIAEEKGFGHKVTCHVGPIGCAELNENTYDLITFVASLHHMEPLAETLERANRALTQHGIIWCANEYIGPDRFDYPVAHAAIAKSFFQQIPPGLRNHWHRELQFPTPQEVAEVDPTEAPCSSKIEPTMRDMFPALEIMPLYGAFAFMVFWGLNHDALYETPEGTELTRFILGMDKALTDAGILPTYFAHIIARKNNAPRQQIHRPGRHSSALLYRYAQRAASILRHLKIR</sequence>
<dbReference type="GO" id="GO:0032259">
    <property type="term" value="P:methylation"/>
    <property type="evidence" value="ECO:0007669"/>
    <property type="project" value="UniProtKB-KW"/>
</dbReference>
<keyword evidence="2" id="KW-0808">Transferase</keyword>
<organism evidence="2 3">
    <name type="scientific">Burkholderia pseudomallei 1710a</name>
    <dbReference type="NCBI Taxonomy" id="320371"/>
    <lineage>
        <taxon>Bacteria</taxon>
        <taxon>Pseudomonadati</taxon>
        <taxon>Pseudomonadota</taxon>
        <taxon>Betaproteobacteria</taxon>
        <taxon>Burkholderiales</taxon>
        <taxon>Burkholderiaceae</taxon>
        <taxon>Burkholderia</taxon>
        <taxon>pseudomallei group</taxon>
    </lineage>
</organism>
<feature type="domain" description="Methyltransferase" evidence="1">
    <location>
        <begin position="63"/>
        <end position="161"/>
    </location>
</feature>
<dbReference type="Pfam" id="PF13847">
    <property type="entry name" value="Methyltransf_31"/>
    <property type="match status" value="1"/>
</dbReference>
<evidence type="ECO:0000259" key="1">
    <source>
        <dbReference type="Pfam" id="PF13847"/>
    </source>
</evidence>
<evidence type="ECO:0000313" key="2">
    <source>
        <dbReference type="EMBL" id="EET04741.1"/>
    </source>
</evidence>
<dbReference type="GO" id="GO:0008168">
    <property type="term" value="F:methyltransferase activity"/>
    <property type="evidence" value="ECO:0007669"/>
    <property type="project" value="UniProtKB-KW"/>
</dbReference>
<evidence type="ECO:0000313" key="3">
    <source>
        <dbReference type="Proteomes" id="UP000001812"/>
    </source>
</evidence>
<dbReference type="InterPro" id="IPR029063">
    <property type="entry name" value="SAM-dependent_MTases_sf"/>
</dbReference>
<proteinExistence type="predicted"/>
<dbReference type="SUPFAM" id="SSF53335">
    <property type="entry name" value="S-adenosyl-L-methionine-dependent methyltransferases"/>
    <property type="match status" value="1"/>
</dbReference>
<dbReference type="EMBL" id="CM000833">
    <property type="protein sequence ID" value="EET04741.1"/>
    <property type="molecule type" value="Genomic_DNA"/>
</dbReference>